<feature type="signal peptide" evidence="2">
    <location>
        <begin position="1"/>
        <end position="27"/>
    </location>
</feature>
<dbReference type="AlphaFoldDB" id="A0A1W1YBS5"/>
<evidence type="ECO:0000256" key="2">
    <source>
        <dbReference type="SAM" id="SignalP"/>
    </source>
</evidence>
<protein>
    <recommendedName>
        <fullName evidence="3">DUF2059 domain-containing protein</fullName>
    </recommendedName>
</protein>
<name>A0A1W1YBS5_9HYPH</name>
<feature type="domain" description="DUF2059" evidence="3">
    <location>
        <begin position="110"/>
        <end position="167"/>
    </location>
</feature>
<keyword evidence="2" id="KW-0732">Signal</keyword>
<gene>
    <name evidence="4" type="ORF">SAMN06297251_101142</name>
</gene>
<keyword evidence="5" id="KW-1185">Reference proteome</keyword>
<dbReference type="EMBL" id="FWXR01000001">
    <property type="protein sequence ID" value="SMC33599.1"/>
    <property type="molecule type" value="Genomic_DNA"/>
</dbReference>
<dbReference type="RefSeq" id="WP_244556746.1">
    <property type="nucleotide sequence ID" value="NZ_FWXR01000001.1"/>
</dbReference>
<dbReference type="STRING" id="937218.SAMN06297251_101142"/>
<dbReference type="Pfam" id="PF09832">
    <property type="entry name" value="DUF2059"/>
    <property type="match status" value="1"/>
</dbReference>
<evidence type="ECO:0000256" key="1">
    <source>
        <dbReference type="SAM" id="MobiDB-lite"/>
    </source>
</evidence>
<sequence length="202" mass="21508">MSIVSYFRAAPALVATLSLTLAAPAFAQDQAQPAKAAAPTEAQPEISESHLEAARAAVDAIGATDEFDNILLNIATQTKAEFIPNNPNRQAEISEMVDEKALELASRRADLEAEVARVYARVFSEDELRQIAAFYGSEAGKKLIEKGPEATRESIAAARVWSNGIMRDLRQASIEGMNELFGEADDAGTPGTAEGEAATANQ</sequence>
<evidence type="ECO:0000313" key="5">
    <source>
        <dbReference type="Proteomes" id="UP000192656"/>
    </source>
</evidence>
<proteinExistence type="predicted"/>
<accession>A0A1W1YBS5</accession>
<feature type="region of interest" description="Disordered" evidence="1">
    <location>
        <begin position="182"/>
        <end position="202"/>
    </location>
</feature>
<feature type="compositionally biased region" description="Low complexity" evidence="1">
    <location>
        <begin position="187"/>
        <end position="202"/>
    </location>
</feature>
<evidence type="ECO:0000259" key="3">
    <source>
        <dbReference type="Pfam" id="PF09832"/>
    </source>
</evidence>
<feature type="chain" id="PRO_5010734423" description="DUF2059 domain-containing protein" evidence="2">
    <location>
        <begin position="28"/>
        <end position="202"/>
    </location>
</feature>
<reference evidence="4 5" key="1">
    <citation type="submission" date="2017-04" db="EMBL/GenBank/DDBJ databases">
        <authorList>
            <person name="Afonso C.L."/>
            <person name="Miller P.J."/>
            <person name="Scott M.A."/>
            <person name="Spackman E."/>
            <person name="Goraichik I."/>
            <person name="Dimitrov K.M."/>
            <person name="Suarez D.L."/>
            <person name="Swayne D.E."/>
        </authorList>
    </citation>
    <scope>NUCLEOTIDE SEQUENCE [LARGE SCALE GENOMIC DNA]</scope>
    <source>
        <strain evidence="4 5">CGMCC 1.10972</strain>
    </source>
</reference>
<organism evidence="4 5">
    <name type="scientific">Fulvimarina manganoxydans</name>
    <dbReference type="NCBI Taxonomy" id="937218"/>
    <lineage>
        <taxon>Bacteria</taxon>
        <taxon>Pseudomonadati</taxon>
        <taxon>Pseudomonadota</taxon>
        <taxon>Alphaproteobacteria</taxon>
        <taxon>Hyphomicrobiales</taxon>
        <taxon>Aurantimonadaceae</taxon>
        <taxon>Fulvimarina</taxon>
    </lineage>
</organism>
<dbReference type="Proteomes" id="UP000192656">
    <property type="component" value="Unassembled WGS sequence"/>
</dbReference>
<evidence type="ECO:0000313" key="4">
    <source>
        <dbReference type="EMBL" id="SMC33599.1"/>
    </source>
</evidence>
<dbReference type="InterPro" id="IPR018637">
    <property type="entry name" value="DUF2059"/>
</dbReference>